<proteinExistence type="predicted"/>
<keyword evidence="2" id="KW-1185">Reference proteome</keyword>
<accession>A0A1G4KPC0</accession>
<reference evidence="1 2" key="1">
    <citation type="journal article" date="2011" name="J. Biotechnol.">
        <title>High-quality genome sequence of Pichia pastoris CBS7435.</title>
        <authorList>
            <person name="Kuberl A."/>
            <person name="Schneider J."/>
            <person name="Thallinger G.G."/>
            <person name="Anderl I."/>
            <person name="Wibberg D."/>
            <person name="Hajek T."/>
            <person name="Jaenicke S."/>
            <person name="Brinkrolf K."/>
            <person name="Goesmann A."/>
            <person name="Szczepanowski R."/>
            <person name="Puhler A."/>
            <person name="Schwab H."/>
            <person name="Glieder A."/>
            <person name="Pichler H."/>
        </authorList>
    </citation>
    <scope>NUCLEOTIDE SEQUENCE [LARGE SCALE GENOMIC DNA]</scope>
    <source>
        <strain evidence="2">ATCC 76273 / CBS 7435 / CECT 11047 / NRRL Y-11430 / Wegner 21-1</strain>
    </source>
</reference>
<gene>
    <name evidence="1" type="ordered locus">PP7435_Chr1-2401</name>
</gene>
<organism evidence="1 2">
    <name type="scientific">Komagataella phaffii (strain ATCC 76273 / CBS 7435 / CECT 11047 / NRRL Y-11430 / Wegner 21-1)</name>
    <name type="common">Yeast</name>
    <name type="synonym">Pichia pastoris</name>
    <dbReference type="NCBI Taxonomy" id="981350"/>
    <lineage>
        <taxon>Eukaryota</taxon>
        <taxon>Fungi</taxon>
        <taxon>Dikarya</taxon>
        <taxon>Ascomycota</taxon>
        <taxon>Saccharomycotina</taxon>
        <taxon>Pichiomycetes</taxon>
        <taxon>Pichiales</taxon>
        <taxon>Pichiaceae</taxon>
        <taxon>Komagataella</taxon>
    </lineage>
</organism>
<sequence length="58" mass="6616">MKSYKLTWCVISKPECEIRLGSTMNSGFYMNKEGCLTLQHLVVFQMLIPKVNAGYNQA</sequence>
<evidence type="ECO:0000313" key="2">
    <source>
        <dbReference type="Proteomes" id="UP000006853"/>
    </source>
</evidence>
<dbReference type="AlphaFoldDB" id="A0A1G4KPC0"/>
<reference evidence="1 2" key="2">
    <citation type="journal article" date="2016" name="FEMS Yeast Res.">
        <title>Curation of the genome annotation of Pichia pastoris (Komagataella phaffii) CBS7435 from gene level to protein function.</title>
        <authorList>
            <person name="Valli M."/>
            <person name="Tatto N.E."/>
            <person name="Peymann A."/>
            <person name="Gruber C."/>
            <person name="Landes N."/>
            <person name="Ekker H."/>
            <person name="Thallinger G.G."/>
            <person name="Mattanovich D."/>
            <person name="Gasser B."/>
            <person name="Graf A.B."/>
        </authorList>
    </citation>
    <scope>GENOME REANNOTATION</scope>
    <source>
        <strain evidence="1 2">ATCC 76273 / CBS 7435 / CECT 11047 / NRRL Y-11430 / Wegner 21-1</strain>
    </source>
</reference>
<dbReference type="Proteomes" id="UP000006853">
    <property type="component" value="Chromosome 1"/>
</dbReference>
<protein>
    <submittedName>
        <fullName evidence="1">Uncharacterized protein</fullName>
    </submittedName>
</protein>
<dbReference type="EMBL" id="FR839628">
    <property type="protein sequence ID" value="SCV11843.1"/>
    <property type="molecule type" value="Genomic_DNA"/>
</dbReference>
<name>A0A1G4KPC0_KOMPC</name>
<evidence type="ECO:0000313" key="1">
    <source>
        <dbReference type="EMBL" id="SCV11843.1"/>
    </source>
</evidence>